<dbReference type="PROSITE" id="PS51257">
    <property type="entry name" value="PROKAR_LIPOPROTEIN"/>
    <property type="match status" value="1"/>
</dbReference>
<evidence type="ECO:0000313" key="3">
    <source>
        <dbReference type="WBParaSite" id="PSAMB.scaffold2677size21878.g18694.t1"/>
    </source>
</evidence>
<evidence type="ECO:0000313" key="2">
    <source>
        <dbReference type="Proteomes" id="UP000887566"/>
    </source>
</evidence>
<reference evidence="3" key="1">
    <citation type="submission" date="2022-11" db="UniProtKB">
        <authorList>
            <consortium name="WormBaseParasite"/>
        </authorList>
    </citation>
    <scope>IDENTIFICATION</scope>
</reference>
<dbReference type="WBParaSite" id="PSAMB.scaffold2677size21878.g18694.t1">
    <property type="protein sequence ID" value="PSAMB.scaffold2677size21878.g18694.t1"/>
    <property type="gene ID" value="PSAMB.scaffold2677size21878.g18694"/>
</dbReference>
<name>A0A914VWY2_9BILA</name>
<keyword evidence="1" id="KW-0732">Signal</keyword>
<dbReference type="AlphaFoldDB" id="A0A914VWY2"/>
<sequence length="137" mass="14910">MAARLISFAVLIATMTACSMAMECNHSPPGTNRKLPCASGWCKKEHSLSSSSILIRYECDTEKLCTILGDGCHDGQDDEEGNFGGKVVSEPDEEGREHDGRYKVCCCNTNLCNSATFHTQHLLLGAFSIIMSMIMLA</sequence>
<keyword evidence="2" id="KW-1185">Reference proteome</keyword>
<organism evidence="2 3">
    <name type="scientific">Plectus sambesii</name>
    <dbReference type="NCBI Taxonomy" id="2011161"/>
    <lineage>
        <taxon>Eukaryota</taxon>
        <taxon>Metazoa</taxon>
        <taxon>Ecdysozoa</taxon>
        <taxon>Nematoda</taxon>
        <taxon>Chromadorea</taxon>
        <taxon>Plectida</taxon>
        <taxon>Plectina</taxon>
        <taxon>Plectoidea</taxon>
        <taxon>Plectidae</taxon>
        <taxon>Plectus</taxon>
    </lineage>
</organism>
<feature type="chain" id="PRO_5037792906" evidence="1">
    <location>
        <begin position="22"/>
        <end position="137"/>
    </location>
</feature>
<accession>A0A914VWY2</accession>
<proteinExistence type="predicted"/>
<feature type="signal peptide" evidence="1">
    <location>
        <begin position="1"/>
        <end position="21"/>
    </location>
</feature>
<evidence type="ECO:0000256" key="1">
    <source>
        <dbReference type="SAM" id="SignalP"/>
    </source>
</evidence>
<protein>
    <submittedName>
        <fullName evidence="3">Activin types I and II receptor domain-containing protein</fullName>
    </submittedName>
</protein>
<dbReference type="Proteomes" id="UP000887566">
    <property type="component" value="Unplaced"/>
</dbReference>